<accession>A0A9X3ZIU8</accession>
<evidence type="ECO:0000313" key="8">
    <source>
        <dbReference type="Proteomes" id="UP001151234"/>
    </source>
</evidence>
<evidence type="ECO:0000256" key="3">
    <source>
        <dbReference type="ARBA" id="ARBA00022603"/>
    </source>
</evidence>
<evidence type="ECO:0000256" key="5">
    <source>
        <dbReference type="ARBA" id="ARBA00047942"/>
    </source>
</evidence>
<evidence type="ECO:0000259" key="6">
    <source>
        <dbReference type="Pfam" id="PF02384"/>
    </source>
</evidence>
<dbReference type="EC" id="2.1.1.72" evidence="2"/>
<evidence type="ECO:0000256" key="2">
    <source>
        <dbReference type="ARBA" id="ARBA00011900"/>
    </source>
</evidence>
<dbReference type="PANTHER" id="PTHR33841:SF1">
    <property type="entry name" value="DNA METHYLTRANSFERASE A"/>
    <property type="match status" value="1"/>
</dbReference>
<dbReference type="InterPro" id="IPR050953">
    <property type="entry name" value="N4_N6_ade-DNA_methylase"/>
</dbReference>
<dbReference type="PRINTS" id="PR00507">
    <property type="entry name" value="N12N6MTFRASE"/>
</dbReference>
<dbReference type="Proteomes" id="UP001151234">
    <property type="component" value="Unassembled WGS sequence"/>
</dbReference>
<dbReference type="GO" id="GO:0008170">
    <property type="term" value="F:N-methyltransferase activity"/>
    <property type="evidence" value="ECO:0007669"/>
    <property type="project" value="InterPro"/>
</dbReference>
<keyword evidence="3 7" id="KW-0489">Methyltransferase</keyword>
<protein>
    <recommendedName>
        <fullName evidence="2">site-specific DNA-methyltransferase (adenine-specific)</fullName>
        <ecNumber evidence="2">2.1.1.72</ecNumber>
    </recommendedName>
</protein>
<dbReference type="GO" id="GO:0003677">
    <property type="term" value="F:DNA binding"/>
    <property type="evidence" value="ECO:0007669"/>
    <property type="project" value="InterPro"/>
</dbReference>
<dbReference type="GO" id="GO:0032259">
    <property type="term" value="P:methylation"/>
    <property type="evidence" value="ECO:0007669"/>
    <property type="project" value="UniProtKB-KW"/>
</dbReference>
<evidence type="ECO:0000313" key="7">
    <source>
        <dbReference type="EMBL" id="MDA5399910.1"/>
    </source>
</evidence>
<comment type="catalytic activity">
    <reaction evidence="5">
        <text>a 2'-deoxyadenosine in DNA + S-adenosyl-L-methionine = an N(6)-methyl-2'-deoxyadenosine in DNA + S-adenosyl-L-homocysteine + H(+)</text>
        <dbReference type="Rhea" id="RHEA:15197"/>
        <dbReference type="Rhea" id="RHEA-COMP:12418"/>
        <dbReference type="Rhea" id="RHEA-COMP:12419"/>
        <dbReference type="ChEBI" id="CHEBI:15378"/>
        <dbReference type="ChEBI" id="CHEBI:57856"/>
        <dbReference type="ChEBI" id="CHEBI:59789"/>
        <dbReference type="ChEBI" id="CHEBI:90615"/>
        <dbReference type="ChEBI" id="CHEBI:90616"/>
        <dbReference type="EC" id="2.1.1.72"/>
    </reaction>
</comment>
<dbReference type="AlphaFoldDB" id="A0A9X3ZIU8"/>
<evidence type="ECO:0000256" key="4">
    <source>
        <dbReference type="ARBA" id="ARBA00022679"/>
    </source>
</evidence>
<dbReference type="InterPro" id="IPR003356">
    <property type="entry name" value="DNA_methylase_A-5"/>
</dbReference>
<dbReference type="InterPro" id="IPR029063">
    <property type="entry name" value="SAM-dependent_MTases_sf"/>
</dbReference>
<gene>
    <name evidence="7" type="ORF">OQ273_15110</name>
</gene>
<dbReference type="EMBL" id="JAPJZI010000001">
    <property type="protein sequence ID" value="MDA5399910.1"/>
    <property type="molecule type" value="Genomic_DNA"/>
</dbReference>
<keyword evidence="4" id="KW-0808">Transferase</keyword>
<keyword evidence="8" id="KW-1185">Reference proteome</keyword>
<dbReference type="PANTHER" id="PTHR33841">
    <property type="entry name" value="DNA METHYLTRANSFERASE YEEA-RELATED"/>
    <property type="match status" value="1"/>
</dbReference>
<dbReference type="GO" id="GO:0009007">
    <property type="term" value="F:site-specific DNA-methyltransferase (adenine-specific) activity"/>
    <property type="evidence" value="ECO:0007669"/>
    <property type="project" value="UniProtKB-EC"/>
</dbReference>
<name>A0A9X3ZIU8_9HYPH</name>
<comment type="similarity">
    <text evidence="1">Belongs to the N(4)/N(6)-methyltransferase family.</text>
</comment>
<sequence>MEICDLHEFAEKLKNKFALPGAASPEDQLKPDVAALLVAAGAKYGLTVETRTETHLSEHKVRPDIAIYVGGLICGYVELKAPGVGADAPKLKGKHNKTQWQKLRGLPNLIYSDGREWSLYRSGERAEGQPIVRLYDDPTETGEAAVTEEDAEALERLFWDFLSWKPNVPHTPSGVANYLAPLTRFLRSEVENALEQSGSAVELLATEWRQFFFPDSDNAKFADAYAQTVTYAMLLARLSGAVKLDPTEAAKTLDSNNGLLARTLELLGQPEARKELVVGFEMLQRSLEELDSHDFLKSKPDLWLYFYEDFLAAYDPKLRKDYGVYYTPREVVELQVRLASELLEDRFGKKLGFADDGVVFLDPAVGTGTYPVAAVKHGLEKVRARSGKGAVSARARQMAENMHGFEVLVGPYAVAHLRLTQALEGAINDAKDSAEADEKLGRRLNVYLADTLSSPNKAPPGGLDLTHKALTREHEAARKVKQFGEILVCLGNPPYDRQQIDPDDTTTQRKGGWVRFGDQVKGAAKQEEQGERPIFRDFTEPATKAGAGVHLKNLYNDYVYFWRWALWRLFEQQECGGIITFITASSFLGGPAFVGMREYMRREFDEIYVINLGGDLLGTRKTPNVFNIQTPVAISLGIRSGKRDKETPANVRYLRVEAADRAGKLALLEGLNEIKSFALGSDFRRLVRPILSKVQCIILFLA</sequence>
<reference evidence="7" key="1">
    <citation type="submission" date="2022-11" db="EMBL/GenBank/DDBJ databases">
        <title>Draft genome sequence of Hoeflea poritis E7-10 and Hoeflea prorocentri PM5-8, separated from scleractinian coral Porites lutea and marine dinoflagellate.</title>
        <authorList>
            <person name="Zhang G."/>
            <person name="Wei Q."/>
            <person name="Cai L."/>
        </authorList>
    </citation>
    <scope>NUCLEOTIDE SEQUENCE</scope>
    <source>
        <strain evidence="7">PM5-8</strain>
    </source>
</reference>
<proteinExistence type="inferred from homology"/>
<dbReference type="RefSeq" id="WP_267991324.1">
    <property type="nucleotide sequence ID" value="NZ_JAPJZI010000001.1"/>
</dbReference>
<dbReference type="Gene3D" id="3.40.50.150">
    <property type="entry name" value="Vaccinia Virus protein VP39"/>
    <property type="match status" value="1"/>
</dbReference>
<dbReference type="Pfam" id="PF02384">
    <property type="entry name" value="N6_Mtase"/>
    <property type="match status" value="1"/>
</dbReference>
<comment type="caution">
    <text evidence="7">The sequence shown here is derived from an EMBL/GenBank/DDBJ whole genome shotgun (WGS) entry which is preliminary data.</text>
</comment>
<feature type="domain" description="DNA methylase adenine-specific" evidence="6">
    <location>
        <begin position="306"/>
        <end position="419"/>
    </location>
</feature>
<evidence type="ECO:0000256" key="1">
    <source>
        <dbReference type="ARBA" id="ARBA00006594"/>
    </source>
</evidence>
<dbReference type="SUPFAM" id="SSF53335">
    <property type="entry name" value="S-adenosyl-L-methionine-dependent methyltransferases"/>
    <property type="match status" value="1"/>
</dbReference>
<organism evidence="7 8">
    <name type="scientific">Hoeflea prorocentri</name>
    <dbReference type="NCBI Taxonomy" id="1922333"/>
    <lineage>
        <taxon>Bacteria</taxon>
        <taxon>Pseudomonadati</taxon>
        <taxon>Pseudomonadota</taxon>
        <taxon>Alphaproteobacteria</taxon>
        <taxon>Hyphomicrobiales</taxon>
        <taxon>Rhizobiaceae</taxon>
        <taxon>Hoeflea</taxon>
    </lineage>
</organism>